<proteinExistence type="predicted"/>
<feature type="non-terminal residue" evidence="2">
    <location>
        <position position="1"/>
    </location>
</feature>
<reference evidence="2 3" key="1">
    <citation type="journal article" date="2015" name="Nature">
        <title>rRNA introns, odd ribosomes, and small enigmatic genomes across a large radiation of phyla.</title>
        <authorList>
            <person name="Brown C.T."/>
            <person name="Hug L.A."/>
            <person name="Thomas B.C."/>
            <person name="Sharon I."/>
            <person name="Castelle C.J."/>
            <person name="Singh A."/>
            <person name="Wilkins M.J."/>
            <person name="Williams K.H."/>
            <person name="Banfield J.F."/>
        </authorList>
    </citation>
    <scope>NUCLEOTIDE SEQUENCE [LARGE SCALE GENOMIC DNA]</scope>
</reference>
<dbReference type="AlphaFoldDB" id="A0A0G2AUB7"/>
<organism evidence="2 3">
    <name type="scientific">Candidatus Uhrbacteria bacterium GW2011_GWC2_53_7</name>
    <dbReference type="NCBI Taxonomy" id="1618986"/>
    <lineage>
        <taxon>Bacteria</taxon>
        <taxon>Candidatus Uhriibacteriota</taxon>
    </lineage>
</organism>
<dbReference type="InterPro" id="IPR000477">
    <property type="entry name" value="RT_dom"/>
</dbReference>
<evidence type="ECO:0000259" key="1">
    <source>
        <dbReference type="PROSITE" id="PS50878"/>
    </source>
</evidence>
<evidence type="ECO:0000313" key="2">
    <source>
        <dbReference type="EMBL" id="KKW36474.1"/>
    </source>
</evidence>
<dbReference type="PANTHER" id="PTHR34047">
    <property type="entry name" value="NUCLEAR INTRON MATURASE 1, MITOCHONDRIAL-RELATED"/>
    <property type="match status" value="1"/>
</dbReference>
<dbReference type="SUPFAM" id="SSF56672">
    <property type="entry name" value="DNA/RNA polymerases"/>
    <property type="match status" value="1"/>
</dbReference>
<dbReference type="PANTHER" id="PTHR34047:SF8">
    <property type="entry name" value="PROTEIN YKFC"/>
    <property type="match status" value="1"/>
</dbReference>
<dbReference type="EMBL" id="LCRN01000024">
    <property type="protein sequence ID" value="KKW36474.1"/>
    <property type="molecule type" value="Genomic_DNA"/>
</dbReference>
<protein>
    <submittedName>
        <fullName evidence="2">RNA-directed DNA polymerase (Reverse transcriptase)</fullName>
    </submittedName>
</protein>
<dbReference type="InterPro" id="IPR043502">
    <property type="entry name" value="DNA/RNA_pol_sf"/>
</dbReference>
<feature type="domain" description="Reverse transcriptase" evidence="1">
    <location>
        <begin position="1"/>
        <end position="214"/>
    </location>
</feature>
<dbReference type="Proteomes" id="UP000033865">
    <property type="component" value="Unassembled WGS sequence"/>
</dbReference>
<evidence type="ECO:0000313" key="3">
    <source>
        <dbReference type="Proteomes" id="UP000033865"/>
    </source>
</evidence>
<accession>A0A0G2AUB7</accession>
<dbReference type="CDD" id="cd01651">
    <property type="entry name" value="RT_G2_intron"/>
    <property type="match status" value="1"/>
</dbReference>
<comment type="caution">
    <text evidence="2">The sequence shown here is derived from an EMBL/GenBank/DDBJ whole genome shotgun (WGS) entry which is preliminary data.</text>
</comment>
<keyword evidence="2" id="KW-0548">Nucleotidyltransferase</keyword>
<keyword evidence="2" id="KW-0695">RNA-directed DNA polymerase</keyword>
<dbReference type="Pfam" id="PF00078">
    <property type="entry name" value="RVT_1"/>
    <property type="match status" value="1"/>
</dbReference>
<name>A0A0G2AUB7_9BACT</name>
<gene>
    <name evidence="2" type="ORF">UY82_C0024G0023</name>
</gene>
<sequence length="272" mass="31005">YEPFTVNDPKQRIIHKAGVKDRVVHQAIVNVIEPLFEGRFIFDSYSCRVGKGTHRAVRRLRTFLRQASLNGTRTVYAVKCDVRKFFASVNHVALLELLAKRIEDAETMRLLRNIIGSFSVSSGTGIPLGNLTSQLFANVYLHELDWFVKQKLRIGYYVRYCDDFVMLAFSKAEGLALAEQTDAFLQSHLKVQLHPNKVHVRTWTQGVDFLGYILLPDAIVLRPMTTRRAIRRATVENVSSYLGLCVHADAYELGRDIRNRTGLVSRCKARAH</sequence>
<keyword evidence="2" id="KW-0808">Transferase</keyword>
<dbReference type="PATRIC" id="fig|1618986.3.peg.302"/>
<dbReference type="GO" id="GO:0003964">
    <property type="term" value="F:RNA-directed DNA polymerase activity"/>
    <property type="evidence" value="ECO:0007669"/>
    <property type="project" value="UniProtKB-KW"/>
</dbReference>
<dbReference type="PROSITE" id="PS50878">
    <property type="entry name" value="RT_POL"/>
    <property type="match status" value="1"/>
</dbReference>
<dbReference type="InterPro" id="IPR051083">
    <property type="entry name" value="GrpII_Intron_Splice-Mob/Def"/>
</dbReference>